<evidence type="ECO:0000313" key="3">
    <source>
        <dbReference type="EMBL" id="GMS94962.1"/>
    </source>
</evidence>
<evidence type="ECO:0000256" key="2">
    <source>
        <dbReference type="ARBA" id="ARBA00023033"/>
    </source>
</evidence>
<reference evidence="3" key="1">
    <citation type="submission" date="2023-10" db="EMBL/GenBank/DDBJ databases">
        <title>Genome assembly of Pristionchus species.</title>
        <authorList>
            <person name="Yoshida K."/>
            <person name="Sommer R.J."/>
        </authorList>
    </citation>
    <scope>NUCLEOTIDE SEQUENCE</scope>
    <source>
        <strain evidence="3">RS0144</strain>
    </source>
</reference>
<accession>A0AAV5TKL7</accession>
<dbReference type="GO" id="GO:0016705">
    <property type="term" value="F:oxidoreductase activity, acting on paired donors, with incorporation or reduction of molecular oxygen"/>
    <property type="evidence" value="ECO:0007669"/>
    <property type="project" value="InterPro"/>
</dbReference>
<dbReference type="AlphaFoldDB" id="A0AAV5TKL7"/>
<keyword evidence="4" id="KW-1185">Reference proteome</keyword>
<comment type="similarity">
    <text evidence="1">Belongs to the cytochrome P450 family.</text>
</comment>
<organism evidence="3 4">
    <name type="scientific">Pristionchus entomophagus</name>
    <dbReference type="NCBI Taxonomy" id="358040"/>
    <lineage>
        <taxon>Eukaryota</taxon>
        <taxon>Metazoa</taxon>
        <taxon>Ecdysozoa</taxon>
        <taxon>Nematoda</taxon>
        <taxon>Chromadorea</taxon>
        <taxon>Rhabditida</taxon>
        <taxon>Rhabditina</taxon>
        <taxon>Diplogasteromorpha</taxon>
        <taxon>Diplogasteroidea</taxon>
        <taxon>Neodiplogasteridae</taxon>
        <taxon>Pristionchus</taxon>
    </lineage>
</organism>
<dbReference type="Gene3D" id="1.10.630.10">
    <property type="entry name" value="Cytochrome P450"/>
    <property type="match status" value="1"/>
</dbReference>
<evidence type="ECO:0008006" key="5">
    <source>
        <dbReference type="Google" id="ProtNLM"/>
    </source>
</evidence>
<dbReference type="InterPro" id="IPR036396">
    <property type="entry name" value="Cyt_P450_sf"/>
</dbReference>
<feature type="non-terminal residue" evidence="3">
    <location>
        <position position="1"/>
    </location>
</feature>
<keyword evidence="2" id="KW-0503">Monooxygenase</keyword>
<proteinExistence type="inferred from homology"/>
<dbReference type="GO" id="GO:0005506">
    <property type="term" value="F:iron ion binding"/>
    <property type="evidence" value="ECO:0007669"/>
    <property type="project" value="InterPro"/>
</dbReference>
<dbReference type="GO" id="GO:0020037">
    <property type="term" value="F:heme binding"/>
    <property type="evidence" value="ECO:0007669"/>
    <property type="project" value="InterPro"/>
</dbReference>
<keyword evidence="2" id="KW-0560">Oxidoreductase</keyword>
<sequence>FAILIALFVSFMAWETFSFYRRRWSLPPGPFAVPLLGNFINEITPPYLHVGFKRLSAKFGPVFTVHIPFPVVNISDFETIRDTFRGNDAAGRFHNVLFETTRMCENGGIVNSDGADWQE</sequence>
<name>A0AAV5TKL7_9BILA</name>
<dbReference type="GO" id="GO:0004497">
    <property type="term" value="F:monooxygenase activity"/>
    <property type="evidence" value="ECO:0007669"/>
    <property type="project" value="UniProtKB-KW"/>
</dbReference>
<dbReference type="SUPFAM" id="SSF48264">
    <property type="entry name" value="Cytochrome P450"/>
    <property type="match status" value="1"/>
</dbReference>
<dbReference type="Proteomes" id="UP001432027">
    <property type="component" value="Unassembled WGS sequence"/>
</dbReference>
<gene>
    <name evidence="3" type="ORF">PENTCL1PPCAC_17137</name>
</gene>
<dbReference type="InterPro" id="IPR001128">
    <property type="entry name" value="Cyt_P450"/>
</dbReference>
<feature type="non-terminal residue" evidence="3">
    <location>
        <position position="119"/>
    </location>
</feature>
<dbReference type="Pfam" id="PF00067">
    <property type="entry name" value="p450"/>
    <property type="match status" value="1"/>
</dbReference>
<dbReference type="EMBL" id="BTSX01000004">
    <property type="protein sequence ID" value="GMS94962.1"/>
    <property type="molecule type" value="Genomic_DNA"/>
</dbReference>
<comment type="caution">
    <text evidence="3">The sequence shown here is derived from an EMBL/GenBank/DDBJ whole genome shotgun (WGS) entry which is preliminary data.</text>
</comment>
<evidence type="ECO:0000313" key="4">
    <source>
        <dbReference type="Proteomes" id="UP001432027"/>
    </source>
</evidence>
<dbReference type="PANTHER" id="PTHR24284">
    <property type="entry name" value="CYTOCHROME P450 FAMILY"/>
    <property type="match status" value="1"/>
</dbReference>
<protein>
    <recommendedName>
        <fullName evidence="5">Cytochrome P450</fullName>
    </recommendedName>
</protein>
<evidence type="ECO:0000256" key="1">
    <source>
        <dbReference type="ARBA" id="ARBA00010617"/>
    </source>
</evidence>
<dbReference type="PANTHER" id="PTHR24284:SF1">
    <property type="entry name" value="CYTOCHROME P450 FAMILY"/>
    <property type="match status" value="1"/>
</dbReference>